<protein>
    <submittedName>
        <fullName evidence="2">Amino acid adenylation</fullName>
    </submittedName>
</protein>
<dbReference type="EMBL" id="AEAH01003613">
    <property type="protein sequence ID" value="EGH35424.1"/>
    <property type="molecule type" value="Genomic_DNA"/>
</dbReference>
<evidence type="ECO:0000313" key="3">
    <source>
        <dbReference type="Proteomes" id="UP000004471"/>
    </source>
</evidence>
<feature type="non-terminal residue" evidence="2">
    <location>
        <position position="1"/>
    </location>
</feature>
<feature type="domain" description="Condensation" evidence="1">
    <location>
        <begin position="1"/>
        <end position="46"/>
    </location>
</feature>
<evidence type="ECO:0000313" key="2">
    <source>
        <dbReference type="EMBL" id="EGH35424.1"/>
    </source>
</evidence>
<gene>
    <name evidence="2" type="ORF">PSYJA_43004</name>
</gene>
<dbReference type="Pfam" id="PF00668">
    <property type="entry name" value="Condensation"/>
    <property type="match status" value="1"/>
</dbReference>
<feature type="non-terminal residue" evidence="2">
    <location>
        <position position="46"/>
    </location>
</feature>
<reference evidence="2 3" key="1">
    <citation type="journal article" date="2011" name="PLoS Pathog.">
        <title>Dynamic evolution of pathogenicity revealed by sequencing and comparative genomics of 19 Pseudomonas syringae isolates.</title>
        <authorList>
            <person name="Baltrus D.A."/>
            <person name="Nishimura M.T."/>
            <person name="Romanchuk A."/>
            <person name="Chang J.H."/>
            <person name="Mukhtar M.S."/>
            <person name="Cherkis K."/>
            <person name="Roach J."/>
            <person name="Grant S.R."/>
            <person name="Jones C.D."/>
            <person name="Dangl J.L."/>
        </authorList>
    </citation>
    <scope>NUCLEOTIDE SEQUENCE [LARGE SCALE GENOMIC DNA]</scope>
    <source>
        <strain evidence="3">M301072PT</strain>
    </source>
</reference>
<dbReference type="InterPro" id="IPR001242">
    <property type="entry name" value="Condensation_dom"/>
</dbReference>
<comment type="caution">
    <text evidence="2">The sequence shown here is derived from an EMBL/GenBank/DDBJ whole genome shotgun (WGS) entry which is preliminary data.</text>
</comment>
<name>F3FYY2_PSESX</name>
<dbReference type="AlphaFoldDB" id="F3FYY2"/>
<sequence>IWFDQIANPELPYYNIGMVLEIKGELDAPLFEKALQLVVDRHDSLR</sequence>
<dbReference type="Proteomes" id="UP000004471">
    <property type="component" value="Unassembled WGS sequence"/>
</dbReference>
<dbReference type="GO" id="GO:0003824">
    <property type="term" value="F:catalytic activity"/>
    <property type="evidence" value="ECO:0007669"/>
    <property type="project" value="InterPro"/>
</dbReference>
<evidence type="ECO:0000259" key="1">
    <source>
        <dbReference type="Pfam" id="PF00668"/>
    </source>
</evidence>
<dbReference type="SUPFAM" id="SSF52777">
    <property type="entry name" value="CoA-dependent acyltransferases"/>
    <property type="match status" value="1"/>
</dbReference>
<proteinExistence type="predicted"/>
<dbReference type="Gene3D" id="3.30.559.10">
    <property type="entry name" value="Chloramphenicol acetyltransferase-like domain"/>
    <property type="match status" value="1"/>
</dbReference>
<dbReference type="InterPro" id="IPR023213">
    <property type="entry name" value="CAT-like_dom_sf"/>
</dbReference>
<accession>F3FYY2</accession>
<organism evidence="2 3">
    <name type="scientific">Pseudomonas syringae pv. japonica str. M301072</name>
    <dbReference type="NCBI Taxonomy" id="629262"/>
    <lineage>
        <taxon>Bacteria</taxon>
        <taxon>Pseudomonadati</taxon>
        <taxon>Pseudomonadota</taxon>
        <taxon>Gammaproteobacteria</taxon>
        <taxon>Pseudomonadales</taxon>
        <taxon>Pseudomonadaceae</taxon>
        <taxon>Pseudomonas</taxon>
        <taxon>Pseudomonas syringae</taxon>
    </lineage>
</organism>